<comment type="similarity">
    <text evidence="1">Belongs to the Gfo/Idh/MocA family.</text>
</comment>
<name>A0A6A6BXE0_ZASCE</name>
<dbReference type="SUPFAM" id="SSF51735">
    <property type="entry name" value="NAD(P)-binding Rossmann-fold domains"/>
    <property type="match status" value="1"/>
</dbReference>
<dbReference type="InterPro" id="IPR051317">
    <property type="entry name" value="Gfo/Idh/MocA_oxidoreduct"/>
</dbReference>
<evidence type="ECO:0000259" key="4">
    <source>
        <dbReference type="Pfam" id="PF02894"/>
    </source>
</evidence>
<dbReference type="Gene3D" id="3.40.50.720">
    <property type="entry name" value="NAD(P)-binding Rossmann-like Domain"/>
    <property type="match status" value="1"/>
</dbReference>
<evidence type="ECO:0000313" key="6">
    <source>
        <dbReference type="Proteomes" id="UP000799537"/>
    </source>
</evidence>
<dbReference type="AlphaFoldDB" id="A0A6A6BXE0"/>
<protein>
    <recommendedName>
        <fullName evidence="7">Gfo/Idh/MocA-like oxidoreductase N-terminal domain-containing protein</fullName>
    </recommendedName>
</protein>
<keyword evidence="2" id="KW-0560">Oxidoreductase</keyword>
<dbReference type="GeneID" id="54572273"/>
<organism evidence="5 6">
    <name type="scientific">Zasmidium cellare ATCC 36951</name>
    <dbReference type="NCBI Taxonomy" id="1080233"/>
    <lineage>
        <taxon>Eukaryota</taxon>
        <taxon>Fungi</taxon>
        <taxon>Dikarya</taxon>
        <taxon>Ascomycota</taxon>
        <taxon>Pezizomycotina</taxon>
        <taxon>Dothideomycetes</taxon>
        <taxon>Dothideomycetidae</taxon>
        <taxon>Mycosphaerellales</taxon>
        <taxon>Mycosphaerellaceae</taxon>
        <taxon>Zasmidium</taxon>
    </lineage>
</organism>
<evidence type="ECO:0000313" key="5">
    <source>
        <dbReference type="EMBL" id="KAF2159457.1"/>
    </source>
</evidence>
<dbReference type="Pfam" id="PF01408">
    <property type="entry name" value="GFO_IDH_MocA"/>
    <property type="match status" value="1"/>
</dbReference>
<dbReference type="Proteomes" id="UP000799537">
    <property type="component" value="Unassembled WGS sequence"/>
</dbReference>
<dbReference type="Pfam" id="PF02894">
    <property type="entry name" value="GFO_IDH_MocA_C"/>
    <property type="match status" value="1"/>
</dbReference>
<gene>
    <name evidence="5" type="ORF">M409DRAFT_71015</name>
</gene>
<dbReference type="PANTHER" id="PTHR43708">
    <property type="entry name" value="CONSERVED EXPRESSED OXIDOREDUCTASE (EUROFUNG)"/>
    <property type="match status" value="1"/>
</dbReference>
<keyword evidence="6" id="KW-1185">Reference proteome</keyword>
<feature type="domain" description="Gfo/Idh/MocA-like oxidoreductase C-terminal" evidence="4">
    <location>
        <begin position="131"/>
        <end position="345"/>
    </location>
</feature>
<evidence type="ECO:0000259" key="3">
    <source>
        <dbReference type="Pfam" id="PF01408"/>
    </source>
</evidence>
<dbReference type="EMBL" id="ML993637">
    <property type="protein sequence ID" value="KAF2159457.1"/>
    <property type="molecule type" value="Genomic_DNA"/>
</dbReference>
<proteinExistence type="inferred from homology"/>
<evidence type="ECO:0008006" key="7">
    <source>
        <dbReference type="Google" id="ProtNLM"/>
    </source>
</evidence>
<dbReference type="RefSeq" id="XP_033660346.1">
    <property type="nucleotide sequence ID" value="XM_033819001.1"/>
</dbReference>
<evidence type="ECO:0000256" key="1">
    <source>
        <dbReference type="ARBA" id="ARBA00010928"/>
    </source>
</evidence>
<dbReference type="InterPro" id="IPR000683">
    <property type="entry name" value="Gfo/Idh/MocA-like_OxRdtase_N"/>
</dbReference>
<dbReference type="OrthoDB" id="6417021at2759"/>
<dbReference type="InterPro" id="IPR036291">
    <property type="entry name" value="NAD(P)-bd_dom_sf"/>
</dbReference>
<reference evidence="5" key="1">
    <citation type="journal article" date="2020" name="Stud. Mycol.">
        <title>101 Dothideomycetes genomes: a test case for predicting lifestyles and emergence of pathogens.</title>
        <authorList>
            <person name="Haridas S."/>
            <person name="Albert R."/>
            <person name="Binder M."/>
            <person name="Bloem J."/>
            <person name="Labutti K."/>
            <person name="Salamov A."/>
            <person name="Andreopoulos B."/>
            <person name="Baker S."/>
            <person name="Barry K."/>
            <person name="Bills G."/>
            <person name="Bluhm B."/>
            <person name="Cannon C."/>
            <person name="Castanera R."/>
            <person name="Culley D."/>
            <person name="Daum C."/>
            <person name="Ezra D."/>
            <person name="Gonzalez J."/>
            <person name="Henrissat B."/>
            <person name="Kuo A."/>
            <person name="Liang C."/>
            <person name="Lipzen A."/>
            <person name="Lutzoni F."/>
            <person name="Magnuson J."/>
            <person name="Mondo S."/>
            <person name="Nolan M."/>
            <person name="Ohm R."/>
            <person name="Pangilinan J."/>
            <person name="Park H.-J."/>
            <person name="Ramirez L."/>
            <person name="Alfaro M."/>
            <person name="Sun H."/>
            <person name="Tritt A."/>
            <person name="Yoshinaga Y."/>
            <person name="Zwiers L.-H."/>
            <person name="Turgeon B."/>
            <person name="Goodwin S."/>
            <person name="Spatafora J."/>
            <person name="Crous P."/>
            <person name="Grigoriev I."/>
        </authorList>
    </citation>
    <scope>NUCLEOTIDE SEQUENCE</scope>
    <source>
        <strain evidence="5">ATCC 36951</strain>
    </source>
</reference>
<dbReference type="Gene3D" id="3.30.360.10">
    <property type="entry name" value="Dihydrodipicolinate Reductase, domain 2"/>
    <property type="match status" value="1"/>
</dbReference>
<evidence type="ECO:0000256" key="2">
    <source>
        <dbReference type="ARBA" id="ARBA00023002"/>
    </source>
</evidence>
<dbReference type="InterPro" id="IPR004104">
    <property type="entry name" value="Gfo/Idh/MocA-like_OxRdtase_C"/>
</dbReference>
<feature type="domain" description="Gfo/Idh/MocA-like oxidoreductase N-terminal" evidence="3">
    <location>
        <begin position="4"/>
        <end position="130"/>
    </location>
</feature>
<sequence>MEPIKVGIIGYGGSAVTYHLPFIAPNPELDIHAFLQRREAPKGSGVAQSVHCTIDFPDSKHYRTSEAFFADDKIELVVICTNVDMHAELTERALRAGKHVVVEKPFTMSSKEADDLIALSKLAGKILTVNLVENGTLGEITEFESRYDMDDLRALIWDKPVPGDGMLYVLGGHTIDQALQLFGLPASVTAWTRSLRKDCKVDDAFTVTLQYAGEKKDLVCTLKTTVVSCGPANKQLRFHVRGTKGTFMKQIEHLMGGLRPGTATFGVEPRDFHGFLSTRVMSKSVPENASTSFDRTFESLPGSYYDYYEDVARAIRGERDVAVKPEESRNVIRVIELAKQSADKGITIPWS</sequence>
<accession>A0A6A6BXE0</accession>
<dbReference type="GO" id="GO:0000166">
    <property type="term" value="F:nucleotide binding"/>
    <property type="evidence" value="ECO:0007669"/>
    <property type="project" value="InterPro"/>
</dbReference>
<dbReference type="PANTHER" id="PTHR43708:SF5">
    <property type="entry name" value="CONSERVED EXPRESSED OXIDOREDUCTASE (EUROFUNG)-RELATED"/>
    <property type="match status" value="1"/>
</dbReference>
<dbReference type="GO" id="GO:0016491">
    <property type="term" value="F:oxidoreductase activity"/>
    <property type="evidence" value="ECO:0007669"/>
    <property type="project" value="UniProtKB-KW"/>
</dbReference>